<evidence type="ECO:0000313" key="11">
    <source>
        <dbReference type="Proteomes" id="UP000476030"/>
    </source>
</evidence>
<name>A0A6L8WBE9_9PROT</name>
<evidence type="ECO:0000256" key="2">
    <source>
        <dbReference type="ARBA" id="ARBA00006464"/>
    </source>
</evidence>
<keyword evidence="6 8" id="KW-0472">Membrane</keyword>
<feature type="transmembrane region" description="Helical" evidence="8">
    <location>
        <begin position="87"/>
        <end position="107"/>
    </location>
</feature>
<keyword evidence="5 8" id="KW-1133">Transmembrane helix</keyword>
<dbReference type="InterPro" id="IPR003362">
    <property type="entry name" value="Bact_transf"/>
</dbReference>
<evidence type="ECO:0000256" key="3">
    <source>
        <dbReference type="ARBA" id="ARBA00022679"/>
    </source>
</evidence>
<evidence type="ECO:0000256" key="4">
    <source>
        <dbReference type="ARBA" id="ARBA00022692"/>
    </source>
</evidence>
<protein>
    <submittedName>
        <fullName evidence="10">Exopolysaccharide biosynthesis polyprenyl glycosylphosphotransferase</fullName>
    </submittedName>
</protein>
<evidence type="ECO:0000256" key="1">
    <source>
        <dbReference type="ARBA" id="ARBA00004141"/>
    </source>
</evidence>
<dbReference type="NCBIfam" id="TIGR03025">
    <property type="entry name" value="EPS_sugtrans"/>
    <property type="match status" value="1"/>
</dbReference>
<evidence type="ECO:0000256" key="7">
    <source>
        <dbReference type="ARBA" id="ARBA00023169"/>
    </source>
</evidence>
<evidence type="ECO:0000259" key="9">
    <source>
        <dbReference type="Pfam" id="PF02397"/>
    </source>
</evidence>
<dbReference type="InterPro" id="IPR017475">
    <property type="entry name" value="EPS_sugar_tfrase"/>
</dbReference>
<comment type="subcellular location">
    <subcellularLocation>
        <location evidence="1">Membrane</location>
        <topology evidence="1">Multi-pass membrane protein</topology>
    </subcellularLocation>
</comment>
<proteinExistence type="inferred from homology"/>
<keyword evidence="7" id="KW-0270">Exopolysaccharide synthesis</keyword>
<keyword evidence="3 10" id="KW-0808">Transferase</keyword>
<organism evidence="10 11">
    <name type="scientific">Sneathiella litorea</name>
    <dbReference type="NCBI Taxonomy" id="2606216"/>
    <lineage>
        <taxon>Bacteria</taxon>
        <taxon>Pseudomonadati</taxon>
        <taxon>Pseudomonadota</taxon>
        <taxon>Alphaproteobacteria</taxon>
        <taxon>Sneathiellales</taxon>
        <taxon>Sneathiellaceae</taxon>
        <taxon>Sneathiella</taxon>
    </lineage>
</organism>
<gene>
    <name evidence="10" type="ORF">GQE98_17275</name>
</gene>
<evidence type="ECO:0000256" key="8">
    <source>
        <dbReference type="SAM" id="Phobius"/>
    </source>
</evidence>
<comment type="caution">
    <text evidence="10">The sequence shown here is derived from an EMBL/GenBank/DDBJ whole genome shotgun (WGS) entry which is preliminary data.</text>
</comment>
<feature type="transmembrane region" description="Helical" evidence="8">
    <location>
        <begin position="54"/>
        <end position="75"/>
    </location>
</feature>
<evidence type="ECO:0000256" key="6">
    <source>
        <dbReference type="ARBA" id="ARBA00023136"/>
    </source>
</evidence>
<dbReference type="EMBL" id="WTUW01000009">
    <property type="protein sequence ID" value="MZR32395.1"/>
    <property type="molecule type" value="Genomic_DNA"/>
</dbReference>
<feature type="transmembrane region" description="Helical" evidence="8">
    <location>
        <begin position="12"/>
        <end position="34"/>
    </location>
</feature>
<feature type="domain" description="Bacterial sugar transferase" evidence="9">
    <location>
        <begin position="273"/>
        <end position="456"/>
    </location>
</feature>
<dbReference type="Pfam" id="PF02397">
    <property type="entry name" value="Bac_transf"/>
    <property type="match status" value="1"/>
</dbReference>
<dbReference type="GO" id="GO:0016780">
    <property type="term" value="F:phosphotransferase activity, for other substituted phosphate groups"/>
    <property type="evidence" value="ECO:0007669"/>
    <property type="project" value="TreeGrafter"/>
</dbReference>
<evidence type="ECO:0000256" key="5">
    <source>
        <dbReference type="ARBA" id="ARBA00022989"/>
    </source>
</evidence>
<dbReference type="PANTHER" id="PTHR30576">
    <property type="entry name" value="COLANIC BIOSYNTHESIS UDP-GLUCOSE LIPID CARRIER TRANSFERASE"/>
    <property type="match status" value="1"/>
</dbReference>
<feature type="transmembrane region" description="Helical" evidence="8">
    <location>
        <begin position="274"/>
        <end position="299"/>
    </location>
</feature>
<dbReference type="GO" id="GO:0016020">
    <property type="term" value="C:membrane"/>
    <property type="evidence" value="ECO:0007669"/>
    <property type="project" value="UniProtKB-SubCell"/>
</dbReference>
<dbReference type="Proteomes" id="UP000476030">
    <property type="component" value="Unassembled WGS sequence"/>
</dbReference>
<evidence type="ECO:0000313" key="10">
    <source>
        <dbReference type="EMBL" id="MZR32395.1"/>
    </source>
</evidence>
<dbReference type="GO" id="GO:0000271">
    <property type="term" value="P:polysaccharide biosynthetic process"/>
    <property type="evidence" value="ECO:0007669"/>
    <property type="project" value="UniProtKB-KW"/>
</dbReference>
<dbReference type="AlphaFoldDB" id="A0A6L8WBE9"/>
<feature type="transmembrane region" description="Helical" evidence="8">
    <location>
        <begin position="122"/>
        <end position="143"/>
    </location>
</feature>
<keyword evidence="4 8" id="KW-0812">Transmembrane</keyword>
<dbReference type="PANTHER" id="PTHR30576:SF0">
    <property type="entry name" value="UNDECAPRENYL-PHOSPHATE N-ACETYLGALACTOSAMINYL 1-PHOSPHATE TRANSFERASE-RELATED"/>
    <property type="match status" value="1"/>
</dbReference>
<dbReference type="RefSeq" id="WP_161317085.1">
    <property type="nucleotide sequence ID" value="NZ_WTUW01000009.1"/>
</dbReference>
<reference evidence="10 11" key="1">
    <citation type="submission" date="2019-12" db="EMBL/GenBank/DDBJ databases">
        <title>Snethiella sp. nov. sp. isolated from sea sand.</title>
        <authorList>
            <person name="Kim J."/>
            <person name="Jeong S.E."/>
            <person name="Jung H.S."/>
            <person name="Jeon C.O."/>
        </authorList>
    </citation>
    <scope>NUCLEOTIDE SEQUENCE [LARGE SCALE GENOMIC DNA]</scope>
    <source>
        <strain evidence="10 11">DP05</strain>
    </source>
</reference>
<comment type="similarity">
    <text evidence="2">Belongs to the bacterial sugar transferase family.</text>
</comment>
<accession>A0A6L8WBE9</accession>
<sequence length="462" mass="52182">MNIASISVPKTAQTLLLVDLIILGAAVGILTNFTAPFNISESWNKNNNTLFTPIMPILPAVIYSVVILAFLFVMGLYQRVYIHGTRLLKSGLTAGLLIWLCAGWPIAGARLLNSDISTHEFLIIHVVLLAVLLAARPTICFYYNRFARKRRIALVGSEPKLSVFSGMISRTVPSEFVIVQSKQVNSVEDKDYLKSILHDLSMRPDIDQIIVDLPFQEFEILNANNKLVQLKGNREVLVPMSAVIEQCARWSGIEEAEYNVAHIRHDPIARSVKYWVETLIALCGLIFVLPIMISVAIAIKLDDGGPIFYRQKRVGRLNRVFVVLKFRSMLQDAEADGKARWATIGDTRVTRIGRFIRMTRIDELPQLINIIRGDMALVGPRPERPEMVSEIEAQIPGYSLRHRVRPGLTGWAQINLPYSANIEETMRKTQLDIYYIKHWSIWLDLAIIAQTIRIVLFAEGAR</sequence>
<keyword evidence="11" id="KW-1185">Reference proteome</keyword>